<evidence type="ECO:0000256" key="5">
    <source>
        <dbReference type="ARBA" id="ARBA00023136"/>
    </source>
</evidence>
<evidence type="ECO:0000256" key="6">
    <source>
        <dbReference type="SAM" id="Phobius"/>
    </source>
</evidence>
<gene>
    <name evidence="7" type="ORF">PSYJA_37224</name>
</gene>
<evidence type="ECO:0000256" key="4">
    <source>
        <dbReference type="ARBA" id="ARBA00022989"/>
    </source>
</evidence>
<dbReference type="Proteomes" id="UP000004471">
    <property type="component" value="Unassembled WGS sequence"/>
</dbReference>
<sequence>YLPASLARLSRFQTPHRAIIAGGLIGIAAIYSDGLINLSGMTLTAAMITMAVFGAIVMYIMSMLSLFKLRKTEPDLERTFRAPGYPVVPGIALVLAVVCLVAMAWFNALIGLIFLGLMAIG</sequence>
<dbReference type="HOGENOM" id="CLU_2031618_0_0_6"/>
<feature type="transmembrane region" description="Helical" evidence="6">
    <location>
        <begin position="18"/>
        <end position="38"/>
    </location>
</feature>
<dbReference type="Pfam" id="PF13520">
    <property type="entry name" value="AA_permease_2"/>
    <property type="match status" value="1"/>
</dbReference>
<dbReference type="GO" id="GO:0005886">
    <property type="term" value="C:plasma membrane"/>
    <property type="evidence" value="ECO:0007669"/>
    <property type="project" value="UniProtKB-SubCell"/>
</dbReference>
<dbReference type="InterPro" id="IPR050367">
    <property type="entry name" value="APC_superfamily"/>
</dbReference>
<accession>F3FVN4</accession>
<dbReference type="PANTHER" id="PTHR42770">
    <property type="entry name" value="AMINO ACID TRANSPORTER-RELATED"/>
    <property type="match status" value="1"/>
</dbReference>
<feature type="non-terminal residue" evidence="7">
    <location>
        <position position="121"/>
    </location>
</feature>
<name>F3FVN4_PSESX</name>
<dbReference type="AlphaFoldDB" id="F3FVN4"/>
<reference evidence="7 8" key="1">
    <citation type="journal article" date="2011" name="PLoS Pathog.">
        <title>Dynamic evolution of pathogenicity revealed by sequencing and comparative genomics of 19 Pseudomonas syringae isolates.</title>
        <authorList>
            <person name="Baltrus D.A."/>
            <person name="Nishimura M.T."/>
            <person name="Romanchuk A."/>
            <person name="Chang J.H."/>
            <person name="Mukhtar M.S."/>
            <person name="Cherkis K."/>
            <person name="Roach J."/>
            <person name="Grant S.R."/>
            <person name="Jones C.D."/>
            <person name="Dangl J.L."/>
        </authorList>
    </citation>
    <scope>NUCLEOTIDE SEQUENCE [LARGE SCALE GENOMIC DNA]</scope>
    <source>
        <strain evidence="8">M301072PT</strain>
    </source>
</reference>
<dbReference type="PANTHER" id="PTHR42770:SF7">
    <property type="entry name" value="MEMBRANE PROTEIN"/>
    <property type="match status" value="1"/>
</dbReference>
<keyword evidence="2" id="KW-1003">Cell membrane</keyword>
<evidence type="ECO:0000256" key="1">
    <source>
        <dbReference type="ARBA" id="ARBA00004651"/>
    </source>
</evidence>
<evidence type="ECO:0000313" key="7">
    <source>
        <dbReference type="EMBL" id="EGH34276.1"/>
    </source>
</evidence>
<feature type="non-terminal residue" evidence="7">
    <location>
        <position position="1"/>
    </location>
</feature>
<evidence type="ECO:0000256" key="3">
    <source>
        <dbReference type="ARBA" id="ARBA00022692"/>
    </source>
</evidence>
<protein>
    <submittedName>
        <fullName evidence="7">Amino acid permease-associated region</fullName>
    </submittedName>
</protein>
<proteinExistence type="predicted"/>
<dbReference type="EMBL" id="AEAH01002373">
    <property type="protein sequence ID" value="EGH34276.1"/>
    <property type="molecule type" value="Genomic_DNA"/>
</dbReference>
<evidence type="ECO:0000256" key="2">
    <source>
        <dbReference type="ARBA" id="ARBA00022475"/>
    </source>
</evidence>
<organism evidence="7 8">
    <name type="scientific">Pseudomonas syringae pv. japonica str. M301072</name>
    <dbReference type="NCBI Taxonomy" id="629262"/>
    <lineage>
        <taxon>Bacteria</taxon>
        <taxon>Pseudomonadati</taxon>
        <taxon>Pseudomonadota</taxon>
        <taxon>Gammaproteobacteria</taxon>
        <taxon>Pseudomonadales</taxon>
        <taxon>Pseudomonadaceae</taxon>
        <taxon>Pseudomonas</taxon>
        <taxon>Pseudomonas syringae</taxon>
    </lineage>
</organism>
<comment type="subcellular location">
    <subcellularLocation>
        <location evidence="1">Cell membrane</location>
        <topology evidence="1">Multi-pass membrane protein</topology>
    </subcellularLocation>
</comment>
<feature type="transmembrane region" description="Helical" evidence="6">
    <location>
        <begin position="87"/>
        <end position="120"/>
    </location>
</feature>
<dbReference type="Gene3D" id="1.20.1740.10">
    <property type="entry name" value="Amino acid/polyamine transporter I"/>
    <property type="match status" value="1"/>
</dbReference>
<keyword evidence="5 6" id="KW-0472">Membrane</keyword>
<evidence type="ECO:0000313" key="8">
    <source>
        <dbReference type="Proteomes" id="UP000004471"/>
    </source>
</evidence>
<keyword evidence="3 6" id="KW-0812">Transmembrane</keyword>
<dbReference type="InterPro" id="IPR002293">
    <property type="entry name" value="AA/rel_permease1"/>
</dbReference>
<keyword evidence="4 6" id="KW-1133">Transmembrane helix</keyword>
<feature type="transmembrane region" description="Helical" evidence="6">
    <location>
        <begin position="44"/>
        <end position="67"/>
    </location>
</feature>
<comment type="caution">
    <text evidence="7">The sequence shown here is derived from an EMBL/GenBank/DDBJ whole genome shotgun (WGS) entry which is preliminary data.</text>
</comment>
<dbReference type="GO" id="GO:0022857">
    <property type="term" value="F:transmembrane transporter activity"/>
    <property type="evidence" value="ECO:0007669"/>
    <property type="project" value="InterPro"/>
</dbReference>